<keyword evidence="3" id="KW-0472">Membrane</keyword>
<keyword evidence="1" id="KW-0694">RNA-binding</keyword>
<dbReference type="InterPro" id="IPR000504">
    <property type="entry name" value="RRM_dom"/>
</dbReference>
<gene>
    <name evidence="5" type="ORF">ACAT0790_LOCUS63364</name>
</gene>
<name>A0A7S1WU32_ALECA</name>
<dbReference type="CDD" id="cd00590">
    <property type="entry name" value="RRM_SF"/>
    <property type="match status" value="1"/>
</dbReference>
<reference evidence="5" key="1">
    <citation type="submission" date="2021-01" db="EMBL/GenBank/DDBJ databases">
        <authorList>
            <person name="Corre E."/>
            <person name="Pelletier E."/>
            <person name="Niang G."/>
            <person name="Scheremetjew M."/>
            <person name="Finn R."/>
            <person name="Kale V."/>
            <person name="Holt S."/>
            <person name="Cochrane G."/>
            <person name="Meng A."/>
            <person name="Brown T."/>
            <person name="Cohen L."/>
        </authorList>
    </citation>
    <scope>NUCLEOTIDE SEQUENCE</scope>
    <source>
        <strain evidence="5">OF101</strain>
    </source>
</reference>
<feature type="transmembrane region" description="Helical" evidence="3">
    <location>
        <begin position="42"/>
        <end position="64"/>
    </location>
</feature>
<feature type="region of interest" description="Disordered" evidence="2">
    <location>
        <begin position="101"/>
        <end position="121"/>
    </location>
</feature>
<dbReference type="SMART" id="SM00360">
    <property type="entry name" value="RRM"/>
    <property type="match status" value="1"/>
</dbReference>
<evidence type="ECO:0000256" key="2">
    <source>
        <dbReference type="SAM" id="MobiDB-lite"/>
    </source>
</evidence>
<dbReference type="SUPFAM" id="SSF54928">
    <property type="entry name" value="RNA-binding domain, RBD"/>
    <property type="match status" value="1"/>
</dbReference>
<feature type="domain" description="RRM" evidence="4">
    <location>
        <begin position="156"/>
        <end position="233"/>
    </location>
</feature>
<dbReference type="InterPro" id="IPR035979">
    <property type="entry name" value="RBD_domain_sf"/>
</dbReference>
<organism evidence="5">
    <name type="scientific">Alexandrium catenella</name>
    <name type="common">Red tide dinoflagellate</name>
    <name type="synonym">Gonyaulax catenella</name>
    <dbReference type="NCBI Taxonomy" id="2925"/>
    <lineage>
        <taxon>Eukaryota</taxon>
        <taxon>Sar</taxon>
        <taxon>Alveolata</taxon>
        <taxon>Dinophyceae</taxon>
        <taxon>Gonyaulacales</taxon>
        <taxon>Pyrocystaceae</taxon>
        <taxon>Alexandrium</taxon>
    </lineage>
</organism>
<dbReference type="InterPro" id="IPR012677">
    <property type="entry name" value="Nucleotide-bd_a/b_plait_sf"/>
</dbReference>
<proteinExistence type="predicted"/>
<keyword evidence="3" id="KW-0812">Transmembrane</keyword>
<evidence type="ECO:0000313" key="5">
    <source>
        <dbReference type="EMBL" id="CAD9186590.1"/>
    </source>
</evidence>
<feature type="compositionally biased region" description="Basic and acidic residues" evidence="2">
    <location>
        <begin position="101"/>
        <end position="116"/>
    </location>
</feature>
<dbReference type="Pfam" id="PF00076">
    <property type="entry name" value="RRM_1"/>
    <property type="match status" value="1"/>
</dbReference>
<keyword evidence="3" id="KW-1133">Transmembrane helix</keyword>
<dbReference type="AlphaFoldDB" id="A0A7S1WU32"/>
<dbReference type="GO" id="GO:0003723">
    <property type="term" value="F:RNA binding"/>
    <property type="evidence" value="ECO:0007669"/>
    <property type="project" value="UniProtKB-UniRule"/>
</dbReference>
<dbReference type="PROSITE" id="PS50102">
    <property type="entry name" value="RRM"/>
    <property type="match status" value="1"/>
</dbReference>
<dbReference type="Gene3D" id="3.30.70.330">
    <property type="match status" value="1"/>
</dbReference>
<evidence type="ECO:0000256" key="1">
    <source>
        <dbReference type="PROSITE-ProRule" id="PRU00176"/>
    </source>
</evidence>
<dbReference type="EMBL" id="HBGE01106216">
    <property type="protein sequence ID" value="CAD9186590.1"/>
    <property type="molecule type" value="Transcribed_RNA"/>
</dbReference>
<evidence type="ECO:0000259" key="4">
    <source>
        <dbReference type="PROSITE" id="PS50102"/>
    </source>
</evidence>
<accession>A0A7S1WU32</accession>
<sequence>MGKHGEAQVPPWCRLCRCSPGGVAVPAPQHLDGMYGRRSKSLLLAASYLALAVAGISAVGFTLYRPLSPAVSRLGKHGGASVVARAVEAAEVQVEAAVKAVDKPPRNRTVGEDGKTGKQRRAARLRQKKAEARNQGKDGPMELSLTFGEGENNPDALVFYKGANTTWTHEAVLEKFREAGEVVSMRFWQHGDESSMGIGVIGYKDTEAAQTAIKTFDGARVGGRKLKVKPFKKSE</sequence>
<evidence type="ECO:0000256" key="3">
    <source>
        <dbReference type="SAM" id="Phobius"/>
    </source>
</evidence>
<protein>
    <recommendedName>
        <fullName evidence="4">RRM domain-containing protein</fullName>
    </recommendedName>
</protein>